<protein>
    <submittedName>
        <fullName evidence="2">Gamma-glutamylcyclotransferase</fullName>
    </submittedName>
</protein>
<organism evidence="2 3">
    <name type="scientific">Geoalkalibacter halelectricus</name>
    <dbReference type="NCBI Taxonomy" id="2847045"/>
    <lineage>
        <taxon>Bacteria</taxon>
        <taxon>Pseudomonadati</taxon>
        <taxon>Thermodesulfobacteriota</taxon>
        <taxon>Desulfuromonadia</taxon>
        <taxon>Desulfuromonadales</taxon>
        <taxon>Geoalkalibacteraceae</taxon>
        <taxon>Geoalkalibacter</taxon>
    </lineage>
</organism>
<dbReference type="InterPro" id="IPR013024">
    <property type="entry name" value="GGCT-like"/>
</dbReference>
<evidence type="ECO:0000313" key="2">
    <source>
        <dbReference type="EMBL" id="UWZ78068.1"/>
    </source>
</evidence>
<evidence type="ECO:0000313" key="3">
    <source>
        <dbReference type="Proteomes" id="UP001060414"/>
    </source>
</evidence>
<dbReference type="Gene3D" id="3.10.490.10">
    <property type="entry name" value="Gamma-glutamyl cyclotransferase-like"/>
    <property type="match status" value="1"/>
</dbReference>
<dbReference type="PANTHER" id="PTHR12935">
    <property type="entry name" value="GAMMA-GLUTAMYLCYCLOTRANSFERASE"/>
    <property type="match status" value="1"/>
</dbReference>
<dbReference type="CDD" id="cd06661">
    <property type="entry name" value="GGCT_like"/>
    <property type="match status" value="1"/>
</dbReference>
<name>A0ABY5ZHL3_9BACT</name>
<dbReference type="InterPro" id="IPR017939">
    <property type="entry name" value="G-Glutamylcylcotransferase"/>
</dbReference>
<dbReference type="EMBL" id="CP092109">
    <property type="protein sequence ID" value="UWZ78068.1"/>
    <property type="molecule type" value="Genomic_DNA"/>
</dbReference>
<proteinExistence type="predicted"/>
<dbReference type="PANTHER" id="PTHR12935:SF0">
    <property type="entry name" value="GAMMA-GLUTAMYLCYCLOTRANSFERASE"/>
    <property type="match status" value="1"/>
</dbReference>
<gene>
    <name evidence="2" type="ORF">L9S41_10190</name>
</gene>
<dbReference type="SUPFAM" id="SSF110857">
    <property type="entry name" value="Gamma-glutamyl cyclotransferase-like"/>
    <property type="match status" value="1"/>
</dbReference>
<evidence type="ECO:0000256" key="1">
    <source>
        <dbReference type="ARBA" id="ARBA00023239"/>
    </source>
</evidence>
<accession>A0ABY5ZHL3</accession>
<reference evidence="2" key="1">
    <citation type="journal article" date="2022" name="Environ. Microbiol.">
        <title>Geoalkalibacter halelectricus SAP #1 sp. nov. possessing extracellular electron transfer and mineral#reducing capabilities from a haloalkaline environment.</title>
        <authorList>
            <person name="Yadav S."/>
            <person name="Singh R."/>
            <person name="Sundharam S.S."/>
            <person name="Chaudhary S."/>
            <person name="Krishnamurthi S."/>
            <person name="Patil S.A."/>
        </authorList>
    </citation>
    <scope>NUCLEOTIDE SEQUENCE</scope>
    <source>
        <strain evidence="2">SAP-1</strain>
    </source>
</reference>
<keyword evidence="3" id="KW-1185">Reference proteome</keyword>
<dbReference type="InterPro" id="IPR036568">
    <property type="entry name" value="GGCT-like_sf"/>
</dbReference>
<dbReference type="Proteomes" id="UP001060414">
    <property type="component" value="Chromosome"/>
</dbReference>
<keyword evidence="1" id="KW-0456">Lyase</keyword>
<dbReference type="Pfam" id="PF13772">
    <property type="entry name" value="AIG2_2"/>
    <property type="match status" value="1"/>
</dbReference>
<sequence length="146" mass="16303">MLYFAYGHNMDPDILAQRGVAFERVCTGKVRGVRLVFHKPGADGTGKADLQDHRGSVVEGVVYEVPEESLANLDVYEGVDKGHYRRQLVKVQTFKGELECVVYRAAKFKSGLKPSRAYLDALIRGAERHGLSEEYQVFLKSHATMG</sequence>
<dbReference type="RefSeq" id="WP_260746417.1">
    <property type="nucleotide sequence ID" value="NZ_CP092109.1"/>
</dbReference>